<evidence type="ECO:0000256" key="8">
    <source>
        <dbReference type="SAM" id="Phobius"/>
    </source>
</evidence>
<dbReference type="Pfam" id="PF02466">
    <property type="entry name" value="Tim17"/>
    <property type="match status" value="1"/>
</dbReference>
<dbReference type="GO" id="GO:0016020">
    <property type="term" value="C:membrane"/>
    <property type="evidence" value="ECO:0007669"/>
    <property type="project" value="UniProtKB-SubCell"/>
</dbReference>
<evidence type="ECO:0000313" key="10">
    <source>
        <dbReference type="Proteomes" id="UP000791440"/>
    </source>
</evidence>
<evidence type="ECO:0000256" key="7">
    <source>
        <dbReference type="ARBA" id="ARBA00041344"/>
    </source>
</evidence>
<feature type="transmembrane region" description="Helical" evidence="8">
    <location>
        <begin position="166"/>
        <end position="195"/>
    </location>
</feature>
<name>A0A921ZNG2_MANSE</name>
<evidence type="ECO:0000256" key="4">
    <source>
        <dbReference type="ARBA" id="ARBA00022989"/>
    </source>
</evidence>
<keyword evidence="4 8" id="KW-1133">Transmembrane helix</keyword>
<protein>
    <recommendedName>
        <fullName evidence="6">Complex I assembly factor TIMMDC1, mitochondrial</fullName>
    </recommendedName>
    <alternativeName>
        <fullName evidence="7">Translocase of inner mitochondrial membrane domain-containing protein 1</fullName>
    </alternativeName>
</protein>
<dbReference type="EMBL" id="JH668711">
    <property type="protein sequence ID" value="KAG6460966.1"/>
    <property type="molecule type" value="Genomic_DNA"/>
</dbReference>
<dbReference type="PANTHER" id="PTHR13002">
    <property type="entry name" value="C3ORF1 PROTEIN-RELATED"/>
    <property type="match status" value="1"/>
</dbReference>
<comment type="similarity">
    <text evidence="2">Belongs to the Tim17/Tim22/Tim23 family.</text>
</comment>
<evidence type="ECO:0000313" key="9">
    <source>
        <dbReference type="EMBL" id="KAG6460966.1"/>
    </source>
</evidence>
<feature type="transmembrane region" description="Helical" evidence="8">
    <location>
        <begin position="127"/>
        <end position="146"/>
    </location>
</feature>
<comment type="subcellular location">
    <subcellularLocation>
        <location evidence="1">Membrane</location>
        <topology evidence="1">Multi-pass membrane protein</topology>
    </subcellularLocation>
</comment>
<evidence type="ECO:0000256" key="5">
    <source>
        <dbReference type="ARBA" id="ARBA00023136"/>
    </source>
</evidence>
<keyword evidence="10" id="KW-1185">Reference proteome</keyword>
<evidence type="ECO:0000256" key="3">
    <source>
        <dbReference type="ARBA" id="ARBA00022692"/>
    </source>
</evidence>
<dbReference type="PANTHER" id="PTHR13002:SF1">
    <property type="entry name" value="COMPLEX I ASSEMBLY FACTOR TIMMDC1, MITOCHONDRIAL"/>
    <property type="match status" value="1"/>
</dbReference>
<organism evidence="9 10">
    <name type="scientific">Manduca sexta</name>
    <name type="common">Tobacco hawkmoth</name>
    <name type="synonym">Tobacco hornworm</name>
    <dbReference type="NCBI Taxonomy" id="7130"/>
    <lineage>
        <taxon>Eukaryota</taxon>
        <taxon>Metazoa</taxon>
        <taxon>Ecdysozoa</taxon>
        <taxon>Arthropoda</taxon>
        <taxon>Hexapoda</taxon>
        <taxon>Insecta</taxon>
        <taxon>Pterygota</taxon>
        <taxon>Neoptera</taxon>
        <taxon>Endopterygota</taxon>
        <taxon>Lepidoptera</taxon>
        <taxon>Glossata</taxon>
        <taxon>Ditrysia</taxon>
        <taxon>Bombycoidea</taxon>
        <taxon>Sphingidae</taxon>
        <taxon>Sphinginae</taxon>
        <taxon>Sphingini</taxon>
        <taxon>Manduca</taxon>
    </lineage>
</organism>
<dbReference type="GO" id="GO:0032981">
    <property type="term" value="P:mitochondrial respiratory chain complex I assembly"/>
    <property type="evidence" value="ECO:0007669"/>
    <property type="project" value="InterPro"/>
</dbReference>
<dbReference type="AlphaFoldDB" id="A0A921ZNG2"/>
<dbReference type="OrthoDB" id="5826189at2759"/>
<comment type="caution">
    <text evidence="9">The sequence shown here is derived from an EMBL/GenBank/DDBJ whole genome shotgun (WGS) entry which is preliminary data.</text>
</comment>
<keyword evidence="5 8" id="KW-0472">Membrane</keyword>
<reference evidence="9" key="2">
    <citation type="submission" date="2020-12" db="EMBL/GenBank/DDBJ databases">
        <authorList>
            <person name="Kanost M."/>
        </authorList>
    </citation>
    <scope>NUCLEOTIDE SEQUENCE</scope>
</reference>
<reference evidence="9" key="1">
    <citation type="journal article" date="2016" name="Insect Biochem. Mol. Biol.">
        <title>Multifaceted biological insights from a draft genome sequence of the tobacco hornworm moth, Manduca sexta.</title>
        <authorList>
            <person name="Kanost M.R."/>
            <person name="Arrese E.L."/>
            <person name="Cao X."/>
            <person name="Chen Y.R."/>
            <person name="Chellapilla S."/>
            <person name="Goldsmith M.R."/>
            <person name="Grosse-Wilde E."/>
            <person name="Heckel D.G."/>
            <person name="Herndon N."/>
            <person name="Jiang H."/>
            <person name="Papanicolaou A."/>
            <person name="Qu J."/>
            <person name="Soulages J.L."/>
            <person name="Vogel H."/>
            <person name="Walters J."/>
            <person name="Waterhouse R.M."/>
            <person name="Ahn S.J."/>
            <person name="Almeida F.C."/>
            <person name="An C."/>
            <person name="Aqrawi P."/>
            <person name="Bretschneider A."/>
            <person name="Bryant W.B."/>
            <person name="Bucks S."/>
            <person name="Chao H."/>
            <person name="Chevignon G."/>
            <person name="Christen J.M."/>
            <person name="Clarke D.F."/>
            <person name="Dittmer N.T."/>
            <person name="Ferguson L.C.F."/>
            <person name="Garavelou S."/>
            <person name="Gordon K.H.J."/>
            <person name="Gunaratna R.T."/>
            <person name="Han Y."/>
            <person name="Hauser F."/>
            <person name="He Y."/>
            <person name="Heidel-Fischer H."/>
            <person name="Hirsh A."/>
            <person name="Hu Y."/>
            <person name="Jiang H."/>
            <person name="Kalra D."/>
            <person name="Klinner C."/>
            <person name="Konig C."/>
            <person name="Kovar C."/>
            <person name="Kroll A.R."/>
            <person name="Kuwar S.S."/>
            <person name="Lee S.L."/>
            <person name="Lehman R."/>
            <person name="Li K."/>
            <person name="Li Z."/>
            <person name="Liang H."/>
            <person name="Lovelace S."/>
            <person name="Lu Z."/>
            <person name="Mansfield J.H."/>
            <person name="McCulloch K.J."/>
            <person name="Mathew T."/>
            <person name="Morton B."/>
            <person name="Muzny D.M."/>
            <person name="Neunemann D."/>
            <person name="Ongeri F."/>
            <person name="Pauchet Y."/>
            <person name="Pu L.L."/>
            <person name="Pyrousis I."/>
            <person name="Rao X.J."/>
            <person name="Redding A."/>
            <person name="Roesel C."/>
            <person name="Sanchez-Gracia A."/>
            <person name="Schaack S."/>
            <person name="Shukla A."/>
            <person name="Tetreau G."/>
            <person name="Wang Y."/>
            <person name="Xiong G.H."/>
            <person name="Traut W."/>
            <person name="Walsh T.K."/>
            <person name="Worley K.C."/>
            <person name="Wu D."/>
            <person name="Wu W."/>
            <person name="Wu Y.Q."/>
            <person name="Zhang X."/>
            <person name="Zou Z."/>
            <person name="Zucker H."/>
            <person name="Briscoe A.D."/>
            <person name="Burmester T."/>
            <person name="Clem R.J."/>
            <person name="Feyereisen R."/>
            <person name="Grimmelikhuijzen C.J.P."/>
            <person name="Hamodrakas S.J."/>
            <person name="Hansson B.S."/>
            <person name="Huguet E."/>
            <person name="Jermiin L.S."/>
            <person name="Lan Q."/>
            <person name="Lehman H.K."/>
            <person name="Lorenzen M."/>
            <person name="Merzendorfer H."/>
            <person name="Michalopoulos I."/>
            <person name="Morton D.B."/>
            <person name="Muthukrishnan S."/>
            <person name="Oakeshott J.G."/>
            <person name="Palmer W."/>
            <person name="Park Y."/>
            <person name="Passarelli A.L."/>
            <person name="Rozas J."/>
            <person name="Schwartz L.M."/>
            <person name="Smith W."/>
            <person name="Southgate A."/>
            <person name="Vilcinskas A."/>
            <person name="Vogt R."/>
            <person name="Wang P."/>
            <person name="Werren J."/>
            <person name="Yu X.Q."/>
            <person name="Zhou J.J."/>
            <person name="Brown S.J."/>
            <person name="Scherer S.E."/>
            <person name="Richards S."/>
            <person name="Blissard G.W."/>
        </authorList>
    </citation>
    <scope>NUCLEOTIDE SEQUENCE</scope>
</reference>
<evidence type="ECO:0000256" key="6">
    <source>
        <dbReference type="ARBA" id="ARBA00040778"/>
    </source>
</evidence>
<proteinExistence type="inferred from homology"/>
<dbReference type="GO" id="GO:0005739">
    <property type="term" value="C:mitochondrion"/>
    <property type="evidence" value="ECO:0007669"/>
    <property type="project" value="TreeGrafter"/>
</dbReference>
<gene>
    <name evidence="9" type="ORF">O3G_MSEX012338</name>
</gene>
<sequence length="255" mass="28618">MLRTVVRLSPNFIIPIFGNNHEYDRDVLNRPPTQKLETGWDRVRAMYSKNEYEEVSVEVHSVLQSTLCGAFFGACFGGFLKSRDAYIYFIENNQATIFQSTMQAKKKLQDYVTIAFAKGAYQWGWKLGIFTGMFSLIATTVSVYRGDTSLVEYITAGTITGALYKANLGLAATFVGATVGATLSTTVGLVILGLLKVTGFSMDDIRRALYRIKEAREDQFNQALDKSATIRHDDLTRHHEQLVQEKGQQNVEQID</sequence>
<dbReference type="InterPro" id="IPR055299">
    <property type="entry name" value="TIMMDC1"/>
</dbReference>
<dbReference type="Proteomes" id="UP000791440">
    <property type="component" value="Unassembled WGS sequence"/>
</dbReference>
<evidence type="ECO:0000256" key="1">
    <source>
        <dbReference type="ARBA" id="ARBA00004141"/>
    </source>
</evidence>
<keyword evidence="3 8" id="KW-0812">Transmembrane</keyword>
<accession>A0A921ZNG2</accession>
<evidence type="ECO:0000256" key="2">
    <source>
        <dbReference type="ARBA" id="ARBA00008444"/>
    </source>
</evidence>